<gene>
    <name evidence="1" type="ORF">A2W60_02795</name>
</gene>
<comment type="caution">
    <text evidence="1">The sequence shown here is derived from an EMBL/GenBank/DDBJ whole genome shotgun (WGS) entry which is preliminary data.</text>
</comment>
<name>A0A1F5BJ33_9BACT</name>
<dbReference type="EMBL" id="MEYN01000020">
    <property type="protein sequence ID" value="OGD30620.1"/>
    <property type="molecule type" value="Genomic_DNA"/>
</dbReference>
<dbReference type="Proteomes" id="UP000179184">
    <property type="component" value="Unassembled WGS sequence"/>
</dbReference>
<accession>A0A1F5BJ33</accession>
<dbReference type="AlphaFoldDB" id="A0A1F5BJ33"/>
<sequence>MTTITIPKEMIKEKELIVIPRREYEQLLKQQKVVPVIKLTPSEKRALEKSRGEMARGEFITLKELEHELGITHRKKR</sequence>
<organism evidence="1 2">
    <name type="scientific">Candidatus Azambacteria bacterium RIFCSPHIGHO2_02_46_12</name>
    <dbReference type="NCBI Taxonomy" id="1797295"/>
    <lineage>
        <taxon>Bacteria</taxon>
        <taxon>Candidatus Azamiibacteriota</taxon>
    </lineage>
</organism>
<reference evidence="1 2" key="1">
    <citation type="journal article" date="2016" name="Nat. Commun.">
        <title>Thousands of microbial genomes shed light on interconnected biogeochemical processes in an aquifer system.</title>
        <authorList>
            <person name="Anantharaman K."/>
            <person name="Brown C.T."/>
            <person name="Hug L.A."/>
            <person name="Sharon I."/>
            <person name="Castelle C.J."/>
            <person name="Probst A.J."/>
            <person name="Thomas B.C."/>
            <person name="Singh A."/>
            <person name="Wilkins M.J."/>
            <person name="Karaoz U."/>
            <person name="Brodie E.L."/>
            <person name="Williams K.H."/>
            <person name="Hubbard S.S."/>
            <person name="Banfield J.F."/>
        </authorList>
    </citation>
    <scope>NUCLEOTIDE SEQUENCE [LARGE SCALE GENOMIC DNA]</scope>
</reference>
<evidence type="ECO:0000313" key="1">
    <source>
        <dbReference type="EMBL" id="OGD30620.1"/>
    </source>
</evidence>
<proteinExistence type="predicted"/>
<evidence type="ECO:0000313" key="2">
    <source>
        <dbReference type="Proteomes" id="UP000179184"/>
    </source>
</evidence>
<protein>
    <submittedName>
        <fullName evidence="1">Uncharacterized protein</fullName>
    </submittedName>
</protein>